<feature type="signal peptide" evidence="6">
    <location>
        <begin position="1"/>
        <end position="22"/>
    </location>
</feature>
<feature type="binding site" evidence="5">
    <location>
        <position position="149"/>
    </location>
    <ligand>
        <name>N-acetyl-beta-neuraminate</name>
        <dbReference type="ChEBI" id="CHEBI:58705"/>
    </ligand>
</feature>
<dbReference type="PANTHER" id="PTHR33376:SF4">
    <property type="entry name" value="SIALIC ACID-BINDING PERIPLASMIC PROTEIN SIAP"/>
    <property type="match status" value="1"/>
</dbReference>
<dbReference type="HOGENOM" id="CLU_036176_1_1_0"/>
<dbReference type="InterPro" id="IPR038404">
    <property type="entry name" value="TRAP_DctP_sf"/>
</dbReference>
<keyword evidence="7" id="KW-0675">Receptor</keyword>
<comment type="caution">
    <text evidence="7">The sequence shown here is derived from an EMBL/GenBank/DDBJ whole genome shotgun (WGS) entry which is preliminary data.</text>
</comment>
<dbReference type="PIRSF" id="PIRSF006470">
    <property type="entry name" value="DctB"/>
    <property type="match status" value="1"/>
</dbReference>
<keyword evidence="3" id="KW-0813">Transport</keyword>
<comment type="similarity">
    <text evidence="2">Belongs to the bacterial solute-binding protein 7 family.</text>
</comment>
<dbReference type="InterPro" id="IPR018389">
    <property type="entry name" value="DctP_fam"/>
</dbReference>
<dbReference type="GO" id="GO:0055085">
    <property type="term" value="P:transmembrane transport"/>
    <property type="evidence" value="ECO:0007669"/>
    <property type="project" value="InterPro"/>
</dbReference>
<dbReference type="Proteomes" id="UP000004925">
    <property type="component" value="Unassembled WGS sequence"/>
</dbReference>
<dbReference type="InterPro" id="IPR004682">
    <property type="entry name" value="TRAP_DctP"/>
</dbReference>
<name>A0A0M1VUU5_FUSVC</name>
<feature type="binding site" evidence="5">
    <location>
        <position position="169"/>
    </location>
    <ligand>
        <name>N-acetyl-beta-neuraminate</name>
        <dbReference type="ChEBI" id="CHEBI:58705"/>
    </ligand>
</feature>
<organism evidence="7 8">
    <name type="scientific">Fusobacterium vincentii 4_1_13</name>
    <dbReference type="NCBI Taxonomy" id="469606"/>
    <lineage>
        <taxon>Bacteria</taxon>
        <taxon>Fusobacteriati</taxon>
        <taxon>Fusobacteriota</taxon>
        <taxon>Fusobacteriia</taxon>
        <taxon>Fusobacteriales</taxon>
        <taxon>Fusobacteriaceae</taxon>
        <taxon>Fusobacterium</taxon>
    </lineage>
</organism>
<proteinExistence type="inferred from homology"/>
<feature type="binding site" evidence="5">
    <location>
        <position position="90"/>
    </location>
    <ligand>
        <name>N-acetyl-beta-neuraminate</name>
        <dbReference type="ChEBI" id="CHEBI:58705"/>
    </ligand>
</feature>
<feature type="chain" id="PRO_5005624978" evidence="6">
    <location>
        <begin position="23"/>
        <end position="327"/>
    </location>
</feature>
<evidence type="ECO:0000256" key="6">
    <source>
        <dbReference type="SAM" id="SignalP"/>
    </source>
</evidence>
<dbReference type="Gene3D" id="3.40.190.170">
    <property type="entry name" value="Bacterial extracellular solute-binding protein, family 7"/>
    <property type="match status" value="1"/>
</dbReference>
<dbReference type="EMBL" id="ACDE02000019">
    <property type="protein sequence ID" value="EEO40440.1"/>
    <property type="molecule type" value="Genomic_DNA"/>
</dbReference>
<evidence type="ECO:0000313" key="8">
    <source>
        <dbReference type="Proteomes" id="UP000004925"/>
    </source>
</evidence>
<dbReference type="NCBIfam" id="TIGR00787">
    <property type="entry name" value="dctP"/>
    <property type="match status" value="1"/>
</dbReference>
<evidence type="ECO:0000313" key="7">
    <source>
        <dbReference type="EMBL" id="EEO40440.1"/>
    </source>
</evidence>
<feature type="binding site" evidence="5">
    <location>
        <position position="209"/>
    </location>
    <ligand>
        <name>N-acetyl-beta-neuraminate</name>
        <dbReference type="ChEBI" id="CHEBI:58705"/>
    </ligand>
</feature>
<dbReference type="PANTHER" id="PTHR33376">
    <property type="match status" value="1"/>
</dbReference>
<evidence type="ECO:0000256" key="4">
    <source>
        <dbReference type="ARBA" id="ARBA00022729"/>
    </source>
</evidence>
<dbReference type="RefSeq" id="WP_008803103.1">
    <property type="nucleotide sequence ID" value="NZ_KQ235737.1"/>
</dbReference>
<evidence type="ECO:0000256" key="1">
    <source>
        <dbReference type="ARBA" id="ARBA00004196"/>
    </source>
</evidence>
<evidence type="ECO:0000256" key="2">
    <source>
        <dbReference type="ARBA" id="ARBA00009023"/>
    </source>
</evidence>
<dbReference type="GO" id="GO:0030288">
    <property type="term" value="C:outer membrane-bounded periplasmic space"/>
    <property type="evidence" value="ECO:0007669"/>
    <property type="project" value="InterPro"/>
</dbReference>
<evidence type="ECO:0000256" key="5">
    <source>
        <dbReference type="PIRSR" id="PIRSR006470-1"/>
    </source>
</evidence>
<dbReference type="NCBIfam" id="NF037995">
    <property type="entry name" value="TRAP_S1"/>
    <property type="match status" value="1"/>
</dbReference>
<dbReference type="AlphaFoldDB" id="A0A0M1VUU5"/>
<gene>
    <name evidence="7" type="ORF">FSCG_01153</name>
</gene>
<comment type="subcellular location">
    <subcellularLocation>
        <location evidence="1">Cell envelope</location>
    </subcellularLocation>
</comment>
<protein>
    <submittedName>
        <fullName evidence="7">DctP family TRAP transporter solute receptor</fullName>
    </submittedName>
</protein>
<keyword evidence="4 6" id="KW-0732">Signal</keyword>
<accession>A0A0M1VUU5</accession>
<reference evidence="7 8" key="1">
    <citation type="submission" date="2011-10" db="EMBL/GenBank/DDBJ databases">
        <title>The Genome Sequence of Fusobacterium sp. 4_1_13.</title>
        <authorList>
            <consortium name="The Broad Institute Genome Sequencing Platform"/>
            <person name="Earl A."/>
            <person name="Ward D."/>
            <person name="Feldgarden M."/>
            <person name="Gevers D."/>
            <person name="Strauss J."/>
            <person name="Ambrose C."/>
            <person name="Allen-Vercoe E."/>
            <person name="Young S.K."/>
            <person name="Zeng Q."/>
            <person name="Gargeya S."/>
            <person name="Fitzgerald M."/>
            <person name="Haas B."/>
            <person name="Abouelleil A."/>
            <person name="Alvarado L."/>
            <person name="Arachchi H.M."/>
            <person name="Berlin A."/>
            <person name="Brown A."/>
            <person name="Chapman S.B."/>
            <person name="Chen Z."/>
            <person name="Dunbar C."/>
            <person name="Freedman E."/>
            <person name="Gearin G."/>
            <person name="Goldberg J."/>
            <person name="Griggs A."/>
            <person name="Gujja S."/>
            <person name="Heiman D."/>
            <person name="Howarth C."/>
            <person name="Larson L."/>
            <person name="Lui A."/>
            <person name="MacDonald P.J."/>
            <person name="Montmayeur A."/>
            <person name="Murphy C."/>
            <person name="Neiman D."/>
            <person name="Pearson M."/>
            <person name="Priest M."/>
            <person name="Roberts A."/>
            <person name="Saif S."/>
            <person name="Shea T."/>
            <person name="Shenoy N."/>
            <person name="Sisk P."/>
            <person name="Stolte C."/>
            <person name="Sykes S."/>
            <person name="Wortman J."/>
            <person name="Nusbaum C."/>
            <person name="Birren B."/>
        </authorList>
    </citation>
    <scope>NUCLEOTIDE SEQUENCE [LARGE SCALE GENOMIC DNA]</scope>
    <source>
        <strain evidence="7 8">4_1_13</strain>
    </source>
</reference>
<dbReference type="eggNOG" id="COG1638">
    <property type="taxonomic scope" value="Bacteria"/>
</dbReference>
<dbReference type="CDD" id="cd13672">
    <property type="entry name" value="PBP2_TRAP_Siap"/>
    <property type="match status" value="1"/>
</dbReference>
<evidence type="ECO:0000256" key="3">
    <source>
        <dbReference type="ARBA" id="ARBA00022448"/>
    </source>
</evidence>
<sequence length="327" mass="36587">MKKTSLLKVAILFGVMTTSAFAAKYNLKMGMTAGTSQNEYKAAEVFAKELKTRSNGEIELKLYPNAQLGKDDLAMMQQLEGGALDFTFAETGRFSTFFPEAEVYTLPYMIKDFNHMKKAVNTKFGKDLFKKVHDKKGMTVLAQAYNGTRQTTSNKAIKSLSDMKGMKLRVPSAAANLAFAKYTGASPTPMAFSEVYLALQTNAVDGQENPLSTIKAQKFYEVQKYLAMTNHILNDQLYLVSNITMEELPENLQKVVKESAEVAAEYHTKLFMDEEKSLKNFFKSKGVTITEPNLADFKKAMKPFYDEYTKKNGKVGEDAIKAIEAVR</sequence>
<dbReference type="Pfam" id="PF03480">
    <property type="entry name" value="DctP"/>
    <property type="match status" value="1"/>
</dbReference>